<comment type="similarity">
    <text evidence="1 4">Belongs to the polysaccharide lyase 1 family.</text>
</comment>
<dbReference type="Proteomes" id="UP000800200">
    <property type="component" value="Unassembled WGS sequence"/>
</dbReference>
<keyword evidence="2 5" id="KW-0732">Signal</keyword>
<dbReference type="InterPro" id="IPR012334">
    <property type="entry name" value="Pectin_lyas_fold"/>
</dbReference>
<keyword evidence="4" id="KW-0119">Carbohydrate metabolism</keyword>
<dbReference type="InterPro" id="IPR002022">
    <property type="entry name" value="Pec_lyase"/>
</dbReference>
<reference evidence="7" key="1">
    <citation type="journal article" date="2020" name="Stud. Mycol.">
        <title>101 Dothideomycetes genomes: a test case for predicting lifestyles and emergence of pathogens.</title>
        <authorList>
            <person name="Haridas S."/>
            <person name="Albert R."/>
            <person name="Binder M."/>
            <person name="Bloem J."/>
            <person name="Labutti K."/>
            <person name="Salamov A."/>
            <person name="Andreopoulos B."/>
            <person name="Baker S."/>
            <person name="Barry K."/>
            <person name="Bills G."/>
            <person name="Bluhm B."/>
            <person name="Cannon C."/>
            <person name="Castanera R."/>
            <person name="Culley D."/>
            <person name="Daum C."/>
            <person name="Ezra D."/>
            <person name="Gonzalez J."/>
            <person name="Henrissat B."/>
            <person name="Kuo A."/>
            <person name="Liang C."/>
            <person name="Lipzen A."/>
            <person name="Lutzoni F."/>
            <person name="Magnuson J."/>
            <person name="Mondo S."/>
            <person name="Nolan M."/>
            <person name="Ohm R."/>
            <person name="Pangilinan J."/>
            <person name="Park H.-J."/>
            <person name="Ramirez L."/>
            <person name="Alfaro M."/>
            <person name="Sun H."/>
            <person name="Tritt A."/>
            <person name="Yoshinaga Y."/>
            <person name="Zwiers L.-H."/>
            <person name="Turgeon B."/>
            <person name="Goodwin S."/>
            <person name="Spatafora J."/>
            <person name="Crous P."/>
            <person name="Grigoriev I."/>
        </authorList>
    </citation>
    <scope>NUCLEOTIDE SEQUENCE</scope>
    <source>
        <strain evidence="7">CBS 207.26</strain>
    </source>
</reference>
<keyword evidence="3 4" id="KW-0456">Lyase</keyword>
<dbReference type="AlphaFoldDB" id="A0A6A6EK97"/>
<evidence type="ECO:0000259" key="6">
    <source>
        <dbReference type="SMART" id="SM00656"/>
    </source>
</evidence>
<dbReference type="SMART" id="SM00656">
    <property type="entry name" value="Amb_all"/>
    <property type="match status" value="1"/>
</dbReference>
<proteinExistence type="inferred from homology"/>
<dbReference type="InterPro" id="IPR011050">
    <property type="entry name" value="Pectin_lyase_fold/virulence"/>
</dbReference>
<evidence type="ECO:0000256" key="5">
    <source>
        <dbReference type="SAM" id="SignalP"/>
    </source>
</evidence>
<name>A0A6A6EK97_9PEZI</name>
<evidence type="ECO:0000256" key="3">
    <source>
        <dbReference type="ARBA" id="ARBA00023239"/>
    </source>
</evidence>
<dbReference type="PANTHER" id="PTHR31683">
    <property type="entry name" value="PECTATE LYASE 18-RELATED"/>
    <property type="match status" value="1"/>
</dbReference>
<evidence type="ECO:0000313" key="7">
    <source>
        <dbReference type="EMBL" id="KAF2190336.1"/>
    </source>
</evidence>
<dbReference type="Pfam" id="PF00544">
    <property type="entry name" value="Pectate_lyase_4"/>
    <property type="match status" value="1"/>
</dbReference>
<feature type="signal peptide" evidence="5">
    <location>
        <begin position="1"/>
        <end position="19"/>
    </location>
</feature>
<sequence>MQLLNLAAFALTAGSSAVAAPLNARAAPVDQLVGYAAGTTGGGSGAGATVTSCSALSTALKTGGVIKISGTLTGCGILKVPSNTSLLGVGKNSGLADGGFQIKDVSNVIIRNLVFNTAPSEKDIIDVDGSTKIWVDHCDIHSKGMVGGKDDYDGLFDAKHGSDLITVSWTKFHDHWKGSLIGHSDSNESEDKGKLHITYHHNSFINVNSRLPSLRFGTGHIYSSCYQDDPTSGVNSRMGAQVLVEQNSFSNVPLAVVTDLDSDEAGFAVEKSNIFSGTSTTRITQTGSLTPPYSYTTDPAAQVCSIVASQGGTGVVTF</sequence>
<dbReference type="Gene3D" id="2.160.20.10">
    <property type="entry name" value="Single-stranded right-handed beta-helix, Pectin lyase-like"/>
    <property type="match status" value="1"/>
</dbReference>
<evidence type="ECO:0000313" key="8">
    <source>
        <dbReference type="Proteomes" id="UP000800200"/>
    </source>
</evidence>
<dbReference type="GO" id="GO:0000272">
    <property type="term" value="P:polysaccharide catabolic process"/>
    <property type="evidence" value="ECO:0007669"/>
    <property type="project" value="UniProtKB-KW"/>
</dbReference>
<dbReference type="GO" id="GO:0005576">
    <property type="term" value="C:extracellular region"/>
    <property type="evidence" value="ECO:0007669"/>
    <property type="project" value="UniProtKB-SubCell"/>
</dbReference>
<gene>
    <name evidence="7" type="ORF">K469DRAFT_760175</name>
</gene>
<dbReference type="SUPFAM" id="SSF51126">
    <property type="entry name" value="Pectin lyase-like"/>
    <property type="match status" value="1"/>
</dbReference>
<dbReference type="GO" id="GO:0030570">
    <property type="term" value="F:pectate lyase activity"/>
    <property type="evidence" value="ECO:0007669"/>
    <property type="project" value="InterPro"/>
</dbReference>
<dbReference type="EMBL" id="ML994619">
    <property type="protein sequence ID" value="KAF2190336.1"/>
    <property type="molecule type" value="Genomic_DNA"/>
</dbReference>
<accession>A0A6A6EK97</accession>
<protein>
    <submittedName>
        <fullName evidence="7">Polysaccharide lyase family 1 protein</fullName>
    </submittedName>
</protein>
<evidence type="ECO:0000256" key="1">
    <source>
        <dbReference type="ARBA" id="ARBA00010980"/>
    </source>
</evidence>
<organism evidence="7 8">
    <name type="scientific">Zopfia rhizophila CBS 207.26</name>
    <dbReference type="NCBI Taxonomy" id="1314779"/>
    <lineage>
        <taxon>Eukaryota</taxon>
        <taxon>Fungi</taxon>
        <taxon>Dikarya</taxon>
        <taxon>Ascomycota</taxon>
        <taxon>Pezizomycotina</taxon>
        <taxon>Dothideomycetes</taxon>
        <taxon>Dothideomycetes incertae sedis</taxon>
        <taxon>Zopfiaceae</taxon>
        <taxon>Zopfia</taxon>
    </lineage>
</organism>
<dbReference type="OrthoDB" id="1637350at2759"/>
<feature type="domain" description="Pectate lyase" evidence="6">
    <location>
        <begin position="43"/>
        <end position="255"/>
    </location>
</feature>
<dbReference type="PANTHER" id="PTHR31683:SF18">
    <property type="entry name" value="PECTATE LYASE 21-RELATED"/>
    <property type="match status" value="1"/>
</dbReference>
<keyword evidence="8" id="KW-1185">Reference proteome</keyword>
<keyword evidence="4" id="KW-0624">Polysaccharide degradation</keyword>
<comment type="subcellular location">
    <subcellularLocation>
        <location evidence="4">Secreted</location>
    </subcellularLocation>
</comment>
<keyword evidence="4" id="KW-0964">Secreted</keyword>
<dbReference type="InterPro" id="IPR045032">
    <property type="entry name" value="PEL"/>
</dbReference>
<evidence type="ECO:0000256" key="2">
    <source>
        <dbReference type="ARBA" id="ARBA00022729"/>
    </source>
</evidence>
<feature type="chain" id="PRO_5025681524" evidence="5">
    <location>
        <begin position="20"/>
        <end position="318"/>
    </location>
</feature>
<evidence type="ECO:0000256" key="4">
    <source>
        <dbReference type="RuleBase" id="RU361173"/>
    </source>
</evidence>